<proteinExistence type="predicted"/>
<organism evidence="2 3">
    <name type="scientific">Lutibaculum baratangense AMV1</name>
    <dbReference type="NCBI Taxonomy" id="631454"/>
    <lineage>
        <taxon>Bacteria</taxon>
        <taxon>Pseudomonadati</taxon>
        <taxon>Pseudomonadota</taxon>
        <taxon>Alphaproteobacteria</taxon>
        <taxon>Hyphomicrobiales</taxon>
        <taxon>Tepidamorphaceae</taxon>
        <taxon>Lutibaculum</taxon>
    </lineage>
</organism>
<dbReference type="PANTHER" id="PTHR30438:SF2">
    <property type="entry name" value="MEMBRANE PROTEIN"/>
    <property type="match status" value="1"/>
</dbReference>
<dbReference type="RefSeq" id="WP_023431816.1">
    <property type="nucleotide sequence ID" value="NZ_AWXZ01000019.1"/>
</dbReference>
<dbReference type="GO" id="GO:0005886">
    <property type="term" value="C:plasma membrane"/>
    <property type="evidence" value="ECO:0007669"/>
    <property type="project" value="TreeGrafter"/>
</dbReference>
<keyword evidence="1" id="KW-0175">Coiled coil</keyword>
<dbReference type="STRING" id="631454.N177_1674"/>
<dbReference type="PANTHER" id="PTHR30438">
    <property type="entry name" value="36 KDA ANTIGEN-RELATED"/>
    <property type="match status" value="1"/>
</dbReference>
<dbReference type="Gene3D" id="2.40.30.170">
    <property type="match status" value="1"/>
</dbReference>
<dbReference type="AlphaFoldDB" id="V4R0P3"/>
<protein>
    <submittedName>
        <fullName evidence="2">HlyD family secretion protein</fullName>
    </submittedName>
</protein>
<dbReference type="OrthoDB" id="9778236at2"/>
<dbReference type="SUPFAM" id="SSF111369">
    <property type="entry name" value="HlyD-like secretion proteins"/>
    <property type="match status" value="3"/>
</dbReference>
<dbReference type="eggNOG" id="COG0845">
    <property type="taxonomic scope" value="Bacteria"/>
</dbReference>
<name>V4R0P3_9HYPH</name>
<dbReference type="PATRIC" id="fig|631454.5.peg.1655"/>
<dbReference type="Proteomes" id="UP000017819">
    <property type="component" value="Unassembled WGS sequence"/>
</dbReference>
<dbReference type="EMBL" id="AWXZ01000019">
    <property type="protein sequence ID" value="ESR25562.1"/>
    <property type="molecule type" value="Genomic_DNA"/>
</dbReference>
<dbReference type="Gene3D" id="1.10.287.470">
    <property type="entry name" value="Helix hairpin bin"/>
    <property type="match status" value="2"/>
</dbReference>
<sequence length="356" mass="37486">MQITRTHLLPIAAVVVLAVIAAAAWLSLRPEGLPEGFAAANGRIEAVEIDVAAKSGGRVKEMPAEEGAFVEAGQKLVLMDTAVLEARLREAQANLAQAEIAVDTAESQVTQAEAEKRAAEAVVAQRNAQRDMAGKTFDRAQQLVDRSAVPVSQLDEAEAALLGAEAAVAAAEAQLAAAEAAIGSAKSNVVAAGARVDAAKATIESIRADLDDAVLTSPRAGRVQYLVAQPGEVVAGGATILNLVDLSDVYMTFFLPTAQAGRVALGTEARIILDAAPDYVIPATVSFVASVAQFTPKTVETAEEREKLMFRIKARVDPGVLKEYIQYVKTGLPGTVTVRLDPRAEWPEAYQVRLPQ</sequence>
<comment type="caution">
    <text evidence="2">The sequence shown here is derived from an EMBL/GenBank/DDBJ whole genome shotgun (WGS) entry which is preliminary data.</text>
</comment>
<keyword evidence="3" id="KW-1185">Reference proteome</keyword>
<dbReference type="GO" id="GO:0055085">
    <property type="term" value="P:transmembrane transport"/>
    <property type="evidence" value="ECO:0007669"/>
    <property type="project" value="InterPro"/>
</dbReference>
<reference evidence="2 3" key="1">
    <citation type="journal article" date="2014" name="Genome Announc.">
        <title>Draft Genome Sequence of Lutibaculum baratangense Strain AMV1T, Isolated from a Mud Volcano in Andamans, India.</title>
        <authorList>
            <person name="Singh A."/>
            <person name="Sreenivas A."/>
            <person name="Sathyanarayana Reddy G."/>
            <person name="Pinnaka A.K."/>
            <person name="Shivaji S."/>
        </authorList>
    </citation>
    <scope>NUCLEOTIDE SEQUENCE [LARGE SCALE GENOMIC DNA]</scope>
    <source>
        <strain evidence="2 3">AMV1</strain>
    </source>
</reference>
<feature type="coiled-coil region" evidence="1">
    <location>
        <begin position="81"/>
        <end position="129"/>
    </location>
</feature>
<evidence type="ECO:0000313" key="3">
    <source>
        <dbReference type="Proteomes" id="UP000017819"/>
    </source>
</evidence>
<accession>V4R0P3</accession>
<evidence type="ECO:0000313" key="2">
    <source>
        <dbReference type="EMBL" id="ESR25562.1"/>
    </source>
</evidence>
<evidence type="ECO:0000256" key="1">
    <source>
        <dbReference type="SAM" id="Coils"/>
    </source>
</evidence>
<gene>
    <name evidence="2" type="ORF">N177_1674</name>
</gene>
<feature type="coiled-coil region" evidence="1">
    <location>
        <begin position="154"/>
        <end position="188"/>
    </location>
</feature>
<dbReference type="Gene3D" id="2.40.50.100">
    <property type="match status" value="1"/>
</dbReference>